<dbReference type="Pfam" id="PF02518">
    <property type="entry name" value="HATPase_c"/>
    <property type="match status" value="1"/>
</dbReference>
<keyword evidence="6" id="KW-0418">Kinase</keyword>
<gene>
    <name evidence="13" type="ORF">J4573_33370</name>
</gene>
<keyword evidence="7" id="KW-0902">Two-component regulatory system</keyword>
<dbReference type="EC" id="2.7.13.3" evidence="3"/>
<evidence type="ECO:0000256" key="6">
    <source>
        <dbReference type="ARBA" id="ARBA00022777"/>
    </source>
</evidence>
<dbReference type="GO" id="GO:0000156">
    <property type="term" value="F:phosphorelay response regulator activity"/>
    <property type="evidence" value="ECO:0007669"/>
    <property type="project" value="InterPro"/>
</dbReference>
<dbReference type="PANTHER" id="PTHR43547:SF2">
    <property type="entry name" value="HYBRID SIGNAL TRANSDUCTION HISTIDINE KINASE C"/>
    <property type="match status" value="1"/>
</dbReference>
<feature type="domain" description="CheB-type methylesterase" evidence="12">
    <location>
        <begin position="20"/>
        <end position="200"/>
    </location>
</feature>
<evidence type="ECO:0000256" key="9">
    <source>
        <dbReference type="PROSITE-ProRule" id="PRU00169"/>
    </source>
</evidence>
<evidence type="ECO:0000256" key="3">
    <source>
        <dbReference type="ARBA" id="ARBA00012438"/>
    </source>
</evidence>
<dbReference type="InterPro" id="IPR003661">
    <property type="entry name" value="HisK_dim/P_dom"/>
</dbReference>
<dbReference type="SMART" id="SM00065">
    <property type="entry name" value="GAF"/>
    <property type="match status" value="2"/>
</dbReference>
<dbReference type="SMART" id="SM00448">
    <property type="entry name" value="REC"/>
    <property type="match status" value="1"/>
</dbReference>
<dbReference type="FunFam" id="3.30.565.10:FF:000006">
    <property type="entry name" value="Sensor histidine kinase WalK"/>
    <property type="match status" value="1"/>
</dbReference>
<dbReference type="Gene3D" id="3.30.565.10">
    <property type="entry name" value="Histidine kinase-like ATPase, C-terminal domain"/>
    <property type="match status" value="1"/>
</dbReference>
<dbReference type="InterPro" id="IPR003594">
    <property type="entry name" value="HATPase_dom"/>
</dbReference>
<dbReference type="Pfam" id="PF01339">
    <property type="entry name" value="CheB_methylest"/>
    <property type="match status" value="1"/>
</dbReference>
<accession>A0A939T6J5</accession>
<dbReference type="Gene3D" id="3.30.450.20">
    <property type="entry name" value="PAS domain"/>
    <property type="match status" value="2"/>
</dbReference>
<comment type="catalytic activity">
    <reaction evidence="1">
        <text>ATP + protein L-histidine = ADP + protein N-phospho-L-histidine.</text>
        <dbReference type="EC" id="2.7.13.3"/>
    </reaction>
</comment>
<dbReference type="EMBL" id="JAGEOJ010000015">
    <property type="protein sequence ID" value="MBO2452018.1"/>
    <property type="molecule type" value="Genomic_DNA"/>
</dbReference>
<dbReference type="Pfam" id="PF01590">
    <property type="entry name" value="GAF"/>
    <property type="match status" value="1"/>
</dbReference>
<dbReference type="GO" id="GO:0005737">
    <property type="term" value="C:cytoplasm"/>
    <property type="evidence" value="ECO:0007669"/>
    <property type="project" value="InterPro"/>
</dbReference>
<name>A0A939T6J5_9ACTN</name>
<dbReference type="NCBIfam" id="TIGR00229">
    <property type="entry name" value="sensory_box"/>
    <property type="match status" value="1"/>
</dbReference>
<evidence type="ECO:0000259" key="12">
    <source>
        <dbReference type="PROSITE" id="PS50122"/>
    </source>
</evidence>
<dbReference type="PANTHER" id="PTHR43547">
    <property type="entry name" value="TWO-COMPONENT HISTIDINE KINASE"/>
    <property type="match status" value="1"/>
</dbReference>
<dbReference type="InterPro" id="IPR029016">
    <property type="entry name" value="GAF-like_dom_sf"/>
</dbReference>
<comment type="caution">
    <text evidence="8">Lacks conserved residue(s) required for the propagation of feature annotation.</text>
</comment>
<dbReference type="CDD" id="cd17574">
    <property type="entry name" value="REC_OmpR"/>
    <property type="match status" value="1"/>
</dbReference>
<dbReference type="SUPFAM" id="SSF55781">
    <property type="entry name" value="GAF domain-like"/>
    <property type="match status" value="2"/>
</dbReference>
<dbReference type="Pfam" id="PF08447">
    <property type="entry name" value="PAS_3"/>
    <property type="match status" value="1"/>
</dbReference>
<dbReference type="PRINTS" id="PR00344">
    <property type="entry name" value="BCTRLSENSOR"/>
</dbReference>
<dbReference type="Gene3D" id="3.40.50.180">
    <property type="entry name" value="Methylesterase CheB, C-terminal domain"/>
    <property type="match status" value="1"/>
</dbReference>
<dbReference type="PROSITE" id="PS50109">
    <property type="entry name" value="HIS_KIN"/>
    <property type="match status" value="1"/>
</dbReference>
<dbReference type="Gene3D" id="3.40.50.2300">
    <property type="match status" value="1"/>
</dbReference>
<dbReference type="Gene3D" id="1.10.287.130">
    <property type="match status" value="1"/>
</dbReference>
<feature type="domain" description="Response regulatory" evidence="11">
    <location>
        <begin position="846"/>
        <end position="961"/>
    </location>
</feature>
<dbReference type="SUPFAM" id="SSF52172">
    <property type="entry name" value="CheY-like"/>
    <property type="match status" value="1"/>
</dbReference>
<organism evidence="13 14">
    <name type="scientific">Actinomadura barringtoniae</name>
    <dbReference type="NCBI Taxonomy" id="1427535"/>
    <lineage>
        <taxon>Bacteria</taxon>
        <taxon>Bacillati</taxon>
        <taxon>Actinomycetota</taxon>
        <taxon>Actinomycetes</taxon>
        <taxon>Streptosporangiales</taxon>
        <taxon>Thermomonosporaceae</taxon>
        <taxon>Actinomadura</taxon>
    </lineage>
</organism>
<dbReference type="InterPro" id="IPR004358">
    <property type="entry name" value="Sig_transdc_His_kin-like_C"/>
</dbReference>
<comment type="caution">
    <text evidence="13">The sequence shown here is derived from an EMBL/GenBank/DDBJ whole genome shotgun (WGS) entry which is preliminary data.</text>
</comment>
<dbReference type="RefSeq" id="WP_208259925.1">
    <property type="nucleotide sequence ID" value="NZ_JAGEOJ010000015.1"/>
</dbReference>
<evidence type="ECO:0000313" key="14">
    <source>
        <dbReference type="Proteomes" id="UP000669179"/>
    </source>
</evidence>
<dbReference type="SMART" id="SM00387">
    <property type="entry name" value="HATPase_c"/>
    <property type="match status" value="1"/>
</dbReference>
<dbReference type="InterPro" id="IPR011006">
    <property type="entry name" value="CheY-like_superfamily"/>
</dbReference>
<dbReference type="GO" id="GO:0006935">
    <property type="term" value="P:chemotaxis"/>
    <property type="evidence" value="ECO:0007669"/>
    <property type="project" value="InterPro"/>
</dbReference>
<dbReference type="SUPFAM" id="SSF52738">
    <property type="entry name" value="Methylesterase CheB, C-terminal domain"/>
    <property type="match status" value="1"/>
</dbReference>
<dbReference type="InterPro" id="IPR003018">
    <property type="entry name" value="GAF"/>
</dbReference>
<sequence length="1256" mass="136161">MAPDGHDDARVRMGQGAVDVVAMVASAGGLGALLSVLRDLPGELPVAVVIQQHLSGQGSALAQVLRQRTGRSVAWAVDGEPLIAGRVMVSPPNTRMEVLPDGTCTLIDRHGGIRDSPHDSLLRSLAESFSTRAMAVVLTGMGRDGAIGAAAVREAGGFVIAQSSETAEHQSMPAAAAASAHLVLPLGEIGPVIADAVTGRPLPRPRSEVEAAERLFPGDGEIERLLRAKDWFASPLGPVTAWPPVLRAMVRTTLDSGYPMAVWWGPRLIQIYNELWRQFLGTVKHPRALVGRAEETWPELWWFVGPMTEYVMSEGRATGGENMPMLMDRDGLLEEVYATFTYSPITDDRGAVVGIHNTALDTTATMVSERRMRTLRAVATETTGAETPERACALAAAALAAEPADVPFALIYLLDHVRKQAQLAGTAGLEPGSFPAPRLIDLSLGGAVWPLPRLLAEPAVTAPGDRGGMMIDDLDERFKGLLPPPLTPPGAVPPHSAFLLPMHGDAEGDVPGVLVVGMNPHRPFDDGYRGFLDLLTGQITAAVAQARARRREQQRLERLAELDRVKTEFFSNVSHEFRTPLTLMLAPLEDMLGRADLLPEGMATEIELVHRNTRRLLRLVGTLLDFSAIGAGRLRARFEPTDLAALTEEIASMFRSAAEIAGLELTVRAAPLPEPVWVDPEMWEKIVSNLVSNALKFTWSGSVQVMLNALPRHAELVVRDTGVGIPADELPHVFKRFHRAMETRGRTHEGAGIGLALVNELVQRHYGRVRVTSEPGRGTTVTVWLPLSRRLEAGAERAAPPRTGSVAAAMAEEARHWDAGREQTLAASGLDGEIPAGGRPSADLGHVLVVDDNADMRDYLERLLAATWTVTVAGDGEEALRLAGGDPPDLVLADVMMPRMDGFTLLRRIRGDEKLATVPVVLVTARAGEETAIEGLLAGADDYIVKPFSARELTARVEAQLQLAGMRRRVAATDAYRLTLTDALRSLEDPNVIQQRAVEILGRRLGVQNAHYAEVDPATGLIHVCGDYSPGTPPLHGTYPLAGWGGDLLQETLGNGETLIIHDVMAADLDDEARARWLSAGAHAVVEAPLISDGRRVGHLAVLQSHPRTWTPDEIALVEETAARTWAFVHRARAEQELRESQERFRALADAAPALIWHIDAHDSISYANRRYLDYTGLPLEAAWQNVLHPDDADACMAALRTGTAERHAWHSHARFRRHDGQYQRFETHASPLFDHDGTYLGQVGISFDTPTDRTG</sequence>
<dbReference type="Proteomes" id="UP000669179">
    <property type="component" value="Unassembled WGS sequence"/>
</dbReference>
<keyword evidence="14" id="KW-1185">Reference proteome</keyword>
<dbReference type="InterPro" id="IPR005467">
    <property type="entry name" value="His_kinase_dom"/>
</dbReference>
<evidence type="ECO:0000259" key="10">
    <source>
        <dbReference type="PROSITE" id="PS50109"/>
    </source>
</evidence>
<dbReference type="InterPro" id="IPR001789">
    <property type="entry name" value="Sig_transdc_resp-reg_receiver"/>
</dbReference>
<dbReference type="CDD" id="cd16433">
    <property type="entry name" value="CheB"/>
    <property type="match status" value="1"/>
</dbReference>
<dbReference type="InterPro" id="IPR013655">
    <property type="entry name" value="PAS_fold_3"/>
</dbReference>
<keyword evidence="4 9" id="KW-0597">Phosphoprotein</keyword>
<comment type="subcellular location">
    <subcellularLocation>
        <location evidence="2">Cell membrane</location>
    </subcellularLocation>
</comment>
<proteinExistence type="predicted"/>
<evidence type="ECO:0000259" key="11">
    <source>
        <dbReference type="PROSITE" id="PS50110"/>
    </source>
</evidence>
<evidence type="ECO:0000256" key="2">
    <source>
        <dbReference type="ARBA" id="ARBA00004236"/>
    </source>
</evidence>
<dbReference type="InterPro" id="IPR035965">
    <property type="entry name" value="PAS-like_dom_sf"/>
</dbReference>
<evidence type="ECO:0000313" key="13">
    <source>
        <dbReference type="EMBL" id="MBO2452018.1"/>
    </source>
</evidence>
<evidence type="ECO:0000256" key="5">
    <source>
        <dbReference type="ARBA" id="ARBA00022679"/>
    </source>
</evidence>
<evidence type="ECO:0000256" key="4">
    <source>
        <dbReference type="ARBA" id="ARBA00022553"/>
    </source>
</evidence>
<dbReference type="SMART" id="SM00388">
    <property type="entry name" value="HisKA"/>
    <property type="match status" value="1"/>
</dbReference>
<protein>
    <recommendedName>
        <fullName evidence="3">histidine kinase</fullName>
        <ecNumber evidence="3">2.7.13.3</ecNumber>
    </recommendedName>
</protein>
<dbReference type="InterPro" id="IPR036097">
    <property type="entry name" value="HisK_dim/P_sf"/>
</dbReference>
<dbReference type="Gene3D" id="3.30.450.40">
    <property type="match status" value="2"/>
</dbReference>
<dbReference type="InterPro" id="IPR000673">
    <property type="entry name" value="Sig_transdc_resp-reg_Me-estase"/>
</dbReference>
<dbReference type="SUPFAM" id="SSF55785">
    <property type="entry name" value="PYP-like sensor domain (PAS domain)"/>
    <property type="match status" value="1"/>
</dbReference>
<dbReference type="InterPro" id="IPR000014">
    <property type="entry name" value="PAS"/>
</dbReference>
<dbReference type="CDD" id="cd00082">
    <property type="entry name" value="HisKA"/>
    <property type="match status" value="1"/>
</dbReference>
<dbReference type="InterPro" id="IPR036890">
    <property type="entry name" value="HATPase_C_sf"/>
</dbReference>
<dbReference type="SUPFAM" id="SSF47384">
    <property type="entry name" value="Homodimeric domain of signal transducing histidine kinase"/>
    <property type="match status" value="1"/>
</dbReference>
<keyword evidence="5" id="KW-0808">Transferase</keyword>
<dbReference type="PROSITE" id="PS50110">
    <property type="entry name" value="RESPONSE_REGULATORY"/>
    <property type="match status" value="1"/>
</dbReference>
<dbReference type="FunFam" id="1.10.287.130:FF:000045">
    <property type="entry name" value="Two-component system sensor histidine kinase/response regulator"/>
    <property type="match status" value="1"/>
</dbReference>
<dbReference type="AlphaFoldDB" id="A0A939T6J5"/>
<evidence type="ECO:0000256" key="1">
    <source>
        <dbReference type="ARBA" id="ARBA00000085"/>
    </source>
</evidence>
<dbReference type="PROSITE" id="PS50122">
    <property type="entry name" value="CHEB"/>
    <property type="match status" value="1"/>
</dbReference>
<dbReference type="SUPFAM" id="SSF55874">
    <property type="entry name" value="ATPase domain of HSP90 chaperone/DNA topoisomerase II/histidine kinase"/>
    <property type="match status" value="1"/>
</dbReference>
<reference evidence="13" key="1">
    <citation type="submission" date="2021-03" db="EMBL/GenBank/DDBJ databases">
        <authorList>
            <person name="Kanchanasin P."/>
            <person name="Saeng-In P."/>
            <person name="Phongsopitanun W."/>
            <person name="Yuki M."/>
            <person name="Kudo T."/>
            <person name="Ohkuma M."/>
            <person name="Tanasupawat S."/>
        </authorList>
    </citation>
    <scope>NUCLEOTIDE SEQUENCE</scope>
    <source>
        <strain evidence="13">GKU 128</strain>
    </source>
</reference>
<dbReference type="GO" id="GO:0005886">
    <property type="term" value="C:plasma membrane"/>
    <property type="evidence" value="ECO:0007669"/>
    <property type="project" value="UniProtKB-SubCell"/>
</dbReference>
<evidence type="ECO:0000256" key="8">
    <source>
        <dbReference type="PROSITE-ProRule" id="PRU00050"/>
    </source>
</evidence>
<feature type="domain" description="Histidine kinase" evidence="10">
    <location>
        <begin position="572"/>
        <end position="789"/>
    </location>
</feature>
<dbReference type="Pfam" id="PF00512">
    <property type="entry name" value="HisKA"/>
    <property type="match status" value="1"/>
</dbReference>
<dbReference type="Pfam" id="PF00072">
    <property type="entry name" value="Response_reg"/>
    <property type="match status" value="1"/>
</dbReference>
<evidence type="ECO:0000256" key="7">
    <source>
        <dbReference type="ARBA" id="ARBA00023012"/>
    </source>
</evidence>
<dbReference type="SMART" id="SM00091">
    <property type="entry name" value="PAS"/>
    <property type="match status" value="1"/>
</dbReference>
<dbReference type="GO" id="GO:0008984">
    <property type="term" value="F:protein-glutamate methylesterase activity"/>
    <property type="evidence" value="ECO:0007669"/>
    <property type="project" value="InterPro"/>
</dbReference>
<dbReference type="InterPro" id="IPR035909">
    <property type="entry name" value="CheB_C"/>
</dbReference>
<dbReference type="CDD" id="cd00130">
    <property type="entry name" value="PAS"/>
    <property type="match status" value="1"/>
</dbReference>
<dbReference type="GO" id="GO:0000155">
    <property type="term" value="F:phosphorelay sensor kinase activity"/>
    <property type="evidence" value="ECO:0007669"/>
    <property type="project" value="InterPro"/>
</dbReference>
<feature type="modified residue" description="4-aspartylphosphate" evidence="9">
    <location>
        <position position="894"/>
    </location>
</feature>